<accession>A0AAP6ZVS9</accession>
<proteinExistence type="predicted"/>
<dbReference type="Proteomes" id="UP000576645">
    <property type="component" value="Unassembled WGS sequence"/>
</dbReference>
<sequence>MTKLATSVLNDIVAVQLHVSQWTGRKKLADTDLSLNGEAPPKEIINLGSKHTTDPEALKVFNTIKRRMERACLAVGIPFLGGYAIPSHKADELAKLLTKLTGEYELEKLEYVRKHESIQKGWIEKFPSYEKILVKALTSTTEVEKRISASFSMFQVQSAQSAVSVDAGLSNQVDSLGQTLDADILKSAKKLLDSLTGAIQPNQTNVASLRKLREKVEGLAFLNNRFRKLVDKIKTVESAMPITGKLSTDETHKLSGLLFRMSEEDKLQTLMATLENEDANTATQCNQSLEPLLDTSDVEFDFDSEVESVSNEVQDESFVTVPDFKDSDFEFDFGTTPLNNSVSASNKSTYY</sequence>
<organism evidence="1 2">
    <name type="scientific">Vibrio coralliilyticus</name>
    <dbReference type="NCBI Taxonomy" id="190893"/>
    <lineage>
        <taxon>Bacteria</taxon>
        <taxon>Pseudomonadati</taxon>
        <taxon>Pseudomonadota</taxon>
        <taxon>Gammaproteobacteria</taxon>
        <taxon>Vibrionales</taxon>
        <taxon>Vibrionaceae</taxon>
        <taxon>Vibrio</taxon>
    </lineage>
</organism>
<dbReference type="RefSeq" id="WP_171353832.1">
    <property type="nucleotide sequence ID" value="NZ_VTXP01000015.1"/>
</dbReference>
<name>A0AAP6ZVS9_9VIBR</name>
<evidence type="ECO:0000313" key="1">
    <source>
        <dbReference type="EMBL" id="NOJ25334.1"/>
    </source>
</evidence>
<evidence type="ECO:0000313" key="2">
    <source>
        <dbReference type="Proteomes" id="UP000576645"/>
    </source>
</evidence>
<reference evidence="1 2" key="1">
    <citation type="submission" date="2019-09" db="EMBL/GenBank/DDBJ databases">
        <title>Draft genome sequencing and comparative genomics of hatchery-associated Vibrios.</title>
        <authorList>
            <person name="Kehlet-Delgado H."/>
            <person name="Mueller R.S."/>
        </authorList>
    </citation>
    <scope>NUCLEOTIDE SEQUENCE [LARGE SCALE GENOMIC DNA]</scope>
    <source>
        <strain evidence="1 2">09-121-3</strain>
    </source>
</reference>
<dbReference type="InterPro" id="IPR021496">
    <property type="entry name" value="DUF3150"/>
</dbReference>
<comment type="caution">
    <text evidence="1">The sequence shown here is derived from an EMBL/GenBank/DDBJ whole genome shotgun (WGS) entry which is preliminary data.</text>
</comment>
<dbReference type="Pfam" id="PF11348">
    <property type="entry name" value="DUF3150"/>
    <property type="match status" value="1"/>
</dbReference>
<dbReference type="EMBL" id="VTXP01000015">
    <property type="protein sequence ID" value="NOJ25334.1"/>
    <property type="molecule type" value="Genomic_DNA"/>
</dbReference>
<gene>
    <name evidence="1" type="ORF">F0238_21645</name>
</gene>
<protein>
    <submittedName>
        <fullName evidence="1">DUF3150 domain-containing protein</fullName>
    </submittedName>
</protein>
<dbReference type="AlphaFoldDB" id="A0AAP6ZVS9"/>